<dbReference type="SUPFAM" id="SSF51430">
    <property type="entry name" value="NAD(P)-linked oxidoreductase"/>
    <property type="match status" value="1"/>
</dbReference>
<evidence type="ECO:0000313" key="2">
    <source>
        <dbReference type="EMBL" id="PKI83872.1"/>
    </source>
</evidence>
<name>A0A2N1JBH4_9BASI</name>
<sequence length="465" mass="50280">MPIPPQTYPPWSAFGDVVPLNTLPDDVPDGEAPWQHAKELTDFKSQCSPLLFGGGAFGAGMYNADTVLHSDACIRALRLAFRYGINALDTSPYYYPSELVLGRALRTLAPEFPRASYFLITKCGRYGPARSAFDYTPERISQSVHDSMERLGTTYLDAALLHDAEFVSDQPRATLDPDGALLAANAVGIACDQHGALTQGEARVVLGTTPADAPVLRGDGDRRVLDAAHALFALKDRGVIKNVGMSGYPVAELVRISRFIACNAPFRPLDIVLNYSNHTLHSDLLPQWQDMFAVCPWPGGVCPDGSGRVWEAPMLLNASPFSMGLFSDRGAPPWHPASPALQETVQQVHARLARLAAEAKRVSVPKENVLGRTALLHGIRGTEKLELRTLLGMSNVEEVHAAIAIYRVLVSACGSAEARAKLDPKQIAALHATYEQLAEYGAIAQAAMKEAHVYDAAWAQPPPDA</sequence>
<dbReference type="EMBL" id="KZ454990">
    <property type="protein sequence ID" value="PKI83872.1"/>
    <property type="molecule type" value="Genomic_DNA"/>
</dbReference>
<gene>
    <name evidence="2" type="ORF">MVES_002281</name>
</gene>
<dbReference type="Pfam" id="PF00248">
    <property type="entry name" value="Aldo_ket_red"/>
    <property type="match status" value="1"/>
</dbReference>
<organism evidence="2 3">
    <name type="scientific">Malassezia vespertilionis</name>
    <dbReference type="NCBI Taxonomy" id="2020962"/>
    <lineage>
        <taxon>Eukaryota</taxon>
        <taxon>Fungi</taxon>
        <taxon>Dikarya</taxon>
        <taxon>Basidiomycota</taxon>
        <taxon>Ustilaginomycotina</taxon>
        <taxon>Malasseziomycetes</taxon>
        <taxon>Malasseziales</taxon>
        <taxon>Malasseziaceae</taxon>
        <taxon>Malassezia</taxon>
    </lineage>
</organism>
<evidence type="ECO:0000259" key="1">
    <source>
        <dbReference type="Pfam" id="PF00248"/>
    </source>
</evidence>
<dbReference type="GO" id="GO:0045290">
    <property type="term" value="F:D-arabinose 1-dehydrogenase [NAD(P)+] activity"/>
    <property type="evidence" value="ECO:0007669"/>
    <property type="project" value="TreeGrafter"/>
</dbReference>
<dbReference type="AlphaFoldDB" id="A0A2N1JBH4"/>
<proteinExistence type="predicted"/>
<accession>A0A2N1JBH4</accession>
<dbReference type="GO" id="GO:0005829">
    <property type="term" value="C:cytosol"/>
    <property type="evidence" value="ECO:0007669"/>
    <property type="project" value="TreeGrafter"/>
</dbReference>
<dbReference type="InterPro" id="IPR023210">
    <property type="entry name" value="NADP_OxRdtase_dom"/>
</dbReference>
<dbReference type="STRING" id="2020962.A0A2N1JBH4"/>
<dbReference type="InterPro" id="IPR020471">
    <property type="entry name" value="AKR"/>
</dbReference>
<dbReference type="Proteomes" id="UP000232875">
    <property type="component" value="Unassembled WGS sequence"/>
</dbReference>
<dbReference type="GO" id="GO:0070485">
    <property type="term" value="P:dehydro-D-arabinono-1,4-lactone biosynthetic process"/>
    <property type="evidence" value="ECO:0007669"/>
    <property type="project" value="TreeGrafter"/>
</dbReference>
<dbReference type="OrthoDB" id="5286008at2759"/>
<dbReference type="PANTHER" id="PTHR42686:SF1">
    <property type="entry name" value="GH17980P-RELATED"/>
    <property type="match status" value="1"/>
</dbReference>
<evidence type="ECO:0000313" key="3">
    <source>
        <dbReference type="Proteomes" id="UP000232875"/>
    </source>
</evidence>
<dbReference type="Gene3D" id="3.20.20.100">
    <property type="entry name" value="NADP-dependent oxidoreductase domain"/>
    <property type="match status" value="1"/>
</dbReference>
<dbReference type="PANTHER" id="PTHR42686">
    <property type="entry name" value="GH17980P-RELATED"/>
    <property type="match status" value="1"/>
</dbReference>
<dbReference type="InterPro" id="IPR036812">
    <property type="entry name" value="NAD(P)_OxRdtase_dom_sf"/>
</dbReference>
<protein>
    <recommendedName>
        <fullName evidence="1">NADP-dependent oxidoreductase domain-containing protein</fullName>
    </recommendedName>
</protein>
<reference evidence="2 3" key="1">
    <citation type="submission" date="2017-10" db="EMBL/GenBank/DDBJ databases">
        <title>A novel species of cold-tolerant Malassezia isolated from bats.</title>
        <authorList>
            <person name="Lorch J.M."/>
            <person name="Palmer J.M."/>
            <person name="Vanderwolf K.J."/>
            <person name="Schmidt K.Z."/>
            <person name="Verant M.L."/>
            <person name="Weller T.J."/>
            <person name="Blehert D.S."/>
        </authorList>
    </citation>
    <scope>NUCLEOTIDE SEQUENCE [LARGE SCALE GENOMIC DNA]</scope>
    <source>
        <strain evidence="2 3">NWHC:44797-103</strain>
    </source>
</reference>
<keyword evidence="3" id="KW-1185">Reference proteome</keyword>
<feature type="domain" description="NADP-dependent oxidoreductase" evidence="1">
    <location>
        <begin position="51"/>
        <end position="277"/>
    </location>
</feature>